<reference evidence="3" key="1">
    <citation type="submission" date="2017-09" db="EMBL/GenBank/DDBJ databases">
        <title>Depth-based differentiation of microbial function through sediment-hosted aquifers and enrichment of novel symbionts in the deep terrestrial subsurface.</title>
        <authorList>
            <person name="Probst A.J."/>
            <person name="Ladd B."/>
            <person name="Jarett J.K."/>
            <person name="Geller-Mcgrath D.E."/>
            <person name="Sieber C.M.K."/>
            <person name="Emerson J.B."/>
            <person name="Anantharaman K."/>
            <person name="Thomas B.C."/>
            <person name="Malmstrom R."/>
            <person name="Stieglmeier M."/>
            <person name="Klingl A."/>
            <person name="Woyke T."/>
            <person name="Ryan C.M."/>
            <person name="Banfield J.F."/>
        </authorList>
    </citation>
    <scope>NUCLEOTIDE SEQUENCE [LARGE SCALE GENOMIC DNA]</scope>
</reference>
<dbReference type="EMBL" id="PFEC01000059">
    <property type="protein sequence ID" value="PJE61685.1"/>
    <property type="molecule type" value="Genomic_DNA"/>
</dbReference>
<evidence type="ECO:0000313" key="3">
    <source>
        <dbReference type="Proteomes" id="UP000230222"/>
    </source>
</evidence>
<comment type="similarity">
    <text evidence="1">Belongs to the phD/YefM antitoxin family.</text>
</comment>
<dbReference type="Proteomes" id="UP000230222">
    <property type="component" value="Unassembled WGS sequence"/>
</dbReference>
<organism evidence="2 3">
    <name type="scientific">Candidatus Roizmanbacteria bacterium CG10_big_fil_rev_8_21_14_0_10_39_12</name>
    <dbReference type="NCBI Taxonomy" id="1974852"/>
    <lineage>
        <taxon>Bacteria</taxon>
        <taxon>Candidatus Roizmaniibacteriota</taxon>
    </lineage>
</organism>
<dbReference type="InterPro" id="IPR036165">
    <property type="entry name" value="YefM-like_sf"/>
</dbReference>
<gene>
    <name evidence="2" type="ORF">COU87_03325</name>
</gene>
<dbReference type="SUPFAM" id="SSF143120">
    <property type="entry name" value="YefM-like"/>
    <property type="match status" value="1"/>
</dbReference>
<protein>
    <submittedName>
        <fullName evidence="2">Uncharacterized protein</fullName>
    </submittedName>
</protein>
<evidence type="ECO:0000313" key="2">
    <source>
        <dbReference type="EMBL" id="PJE61685.1"/>
    </source>
</evidence>
<proteinExistence type="inferred from homology"/>
<name>A0A2M8KP44_9BACT</name>
<dbReference type="AlphaFoldDB" id="A0A2M8KP44"/>
<sequence>MIRVMNQQLVNYEKFTNIQKAQAGLTRLFLDAEKTSSYYRVLKNDQSLGVLLPESLWKSLTEDLEALSSPNYRRKIAKARQETERISSEEVKKQLGL</sequence>
<accession>A0A2M8KP44</accession>
<evidence type="ECO:0000256" key="1">
    <source>
        <dbReference type="ARBA" id="ARBA00009981"/>
    </source>
</evidence>
<comment type="caution">
    <text evidence="2">The sequence shown here is derived from an EMBL/GenBank/DDBJ whole genome shotgun (WGS) entry which is preliminary data.</text>
</comment>